<proteinExistence type="inferred from homology"/>
<dbReference type="PANTHER" id="PTHR11929">
    <property type="entry name" value="ALPHA- 1,3 -FUCOSYLTRANSFERASE"/>
    <property type="match status" value="1"/>
</dbReference>
<evidence type="ECO:0000256" key="3">
    <source>
        <dbReference type="ARBA" id="ARBA00022676"/>
    </source>
</evidence>
<dbReference type="EC" id="2.4.1.-" evidence="5"/>
<comment type="pathway">
    <text evidence="1">Protein modification; protein glycosylation.</text>
</comment>
<name>A0A8X8X9P5_SALSN</name>
<keyword evidence="5" id="KW-0812">Transmembrane</keyword>
<dbReference type="AlphaFoldDB" id="A0A8X8X9P5"/>
<keyword evidence="5" id="KW-0472">Membrane</keyword>
<keyword evidence="8" id="KW-1185">Reference proteome</keyword>
<dbReference type="InterPro" id="IPR055270">
    <property type="entry name" value="Glyco_tran_10_C"/>
</dbReference>
<organism evidence="7">
    <name type="scientific">Salvia splendens</name>
    <name type="common">Scarlet sage</name>
    <dbReference type="NCBI Taxonomy" id="180675"/>
    <lineage>
        <taxon>Eukaryota</taxon>
        <taxon>Viridiplantae</taxon>
        <taxon>Streptophyta</taxon>
        <taxon>Embryophyta</taxon>
        <taxon>Tracheophyta</taxon>
        <taxon>Spermatophyta</taxon>
        <taxon>Magnoliopsida</taxon>
        <taxon>eudicotyledons</taxon>
        <taxon>Gunneridae</taxon>
        <taxon>Pentapetalae</taxon>
        <taxon>asterids</taxon>
        <taxon>lamiids</taxon>
        <taxon>Lamiales</taxon>
        <taxon>Lamiaceae</taxon>
        <taxon>Nepetoideae</taxon>
        <taxon>Mentheae</taxon>
        <taxon>Salviinae</taxon>
        <taxon>Salvia</taxon>
        <taxon>Salvia subgen. Calosphace</taxon>
        <taxon>core Calosphace</taxon>
    </lineage>
</organism>
<keyword evidence="3 5" id="KW-0328">Glycosyltransferase</keyword>
<sequence length="553" mass="61998">MAAASFRQHPKAEELPDLDIPSTSYSSSSASLNKRKWSNFLPILVGLVVIGEIAFLGRLDMVKNVDIVNSWADSFYHFTQTTSSSSSRTLEYAESDRDPVSELVDGCEAWLEKKDYVPYSRDFVKDPILVIGADEEFKTCSVGCKFGYDANKKPDAGIGLPQSSGTAAVLRSMEAASYYAENNIDMARRRGYDIVMTTSLSSDVPVGYFSWAEYDMMAPVQPKTGSAIAAAFISNCGAKNFRLQALVGLEQANIKIDSYGGCHRNRDGKVDKVETLKRYKFSLAFENSNEEDYVTEKFFQSLVAADTCAVYTKLKPFEASYDFRKALVEQSSFFHDSPVLLGLKSYALECTIPVVIGAPNIQDFSPGPGSLLHIKELTDVDSVAKRMKYLADNDRAFNESLRWKYEGPSDSFKALVDMAAVHSSCRLCIYLATKIQEKDEKHPEFQNRPCKCTRGSKTTYHIYVRERGRSDKLTLEALSSAIVKKFRSLKHVPIWKSERPESIRSGNELKVYKIYPVGLTERQGLYTFKLNGDSGLREHIESHKCAKFEVIFV</sequence>
<evidence type="ECO:0000259" key="6">
    <source>
        <dbReference type="Pfam" id="PF00852"/>
    </source>
</evidence>
<protein>
    <recommendedName>
        <fullName evidence="5">Fucosyltransferase</fullName>
        <ecNumber evidence="5">2.4.1.-</ecNumber>
    </recommendedName>
</protein>
<evidence type="ECO:0000256" key="1">
    <source>
        <dbReference type="ARBA" id="ARBA00004922"/>
    </source>
</evidence>
<keyword evidence="5" id="KW-1133">Transmembrane helix</keyword>
<dbReference type="SUPFAM" id="SSF53756">
    <property type="entry name" value="UDP-Glycosyltransferase/glycogen phosphorylase"/>
    <property type="match status" value="2"/>
</dbReference>
<comment type="similarity">
    <text evidence="2 5">Belongs to the glycosyltransferase 10 family.</text>
</comment>
<dbReference type="GO" id="GO:0032580">
    <property type="term" value="C:Golgi cisterna membrane"/>
    <property type="evidence" value="ECO:0007669"/>
    <property type="project" value="UniProtKB-SubCell"/>
</dbReference>
<dbReference type="EMBL" id="PNBA02000011">
    <property type="protein sequence ID" value="KAG6408922.1"/>
    <property type="molecule type" value="Genomic_DNA"/>
</dbReference>
<reference evidence="7" key="1">
    <citation type="submission" date="2018-01" db="EMBL/GenBank/DDBJ databases">
        <authorList>
            <person name="Mao J.F."/>
        </authorList>
    </citation>
    <scope>NUCLEOTIDE SEQUENCE</scope>
    <source>
        <strain evidence="7">Huo1</strain>
        <tissue evidence="7">Leaf</tissue>
    </source>
</reference>
<dbReference type="InterPro" id="IPR038577">
    <property type="entry name" value="GT10-like_C_sf"/>
</dbReference>
<feature type="domain" description="Fucosyltransferase C-terminal" evidence="6">
    <location>
        <begin position="349"/>
        <end position="437"/>
    </location>
</feature>
<comment type="subcellular location">
    <subcellularLocation>
        <location evidence="5">Golgi apparatus</location>
        <location evidence="5">Golgi stack membrane</location>
        <topology evidence="5">Single-pass type II membrane protein</topology>
    </subcellularLocation>
</comment>
<evidence type="ECO:0000256" key="2">
    <source>
        <dbReference type="ARBA" id="ARBA00008919"/>
    </source>
</evidence>
<comment type="caution">
    <text evidence="7">The sequence shown here is derived from an EMBL/GenBank/DDBJ whole genome shotgun (WGS) entry which is preliminary data.</text>
</comment>
<dbReference type="Proteomes" id="UP000298416">
    <property type="component" value="Unassembled WGS sequence"/>
</dbReference>
<gene>
    <name evidence="7" type="ORF">SASPL_131949</name>
</gene>
<dbReference type="Pfam" id="PF00852">
    <property type="entry name" value="Glyco_transf_10"/>
    <property type="match status" value="2"/>
</dbReference>
<evidence type="ECO:0000313" key="8">
    <source>
        <dbReference type="Proteomes" id="UP000298416"/>
    </source>
</evidence>
<keyword evidence="5" id="KW-0333">Golgi apparatus</keyword>
<feature type="transmembrane region" description="Helical" evidence="5">
    <location>
        <begin position="40"/>
        <end position="59"/>
    </location>
</feature>
<dbReference type="GO" id="GO:0008417">
    <property type="term" value="F:fucosyltransferase activity"/>
    <property type="evidence" value="ECO:0007669"/>
    <property type="project" value="InterPro"/>
</dbReference>
<evidence type="ECO:0000256" key="5">
    <source>
        <dbReference type="RuleBase" id="RU003832"/>
    </source>
</evidence>
<dbReference type="PANTHER" id="PTHR11929:SF220">
    <property type="entry name" value="FUCOSYLTRANSFERASE"/>
    <property type="match status" value="1"/>
</dbReference>
<feature type="domain" description="Fucosyltransferase C-terminal" evidence="6">
    <location>
        <begin position="227"/>
        <end position="335"/>
    </location>
</feature>
<evidence type="ECO:0000313" key="7">
    <source>
        <dbReference type="EMBL" id="KAG6408922.1"/>
    </source>
</evidence>
<dbReference type="Gene3D" id="3.40.50.11660">
    <property type="entry name" value="Glycosyl transferase family 10, C-terminal domain"/>
    <property type="match status" value="2"/>
</dbReference>
<evidence type="ECO:0000256" key="4">
    <source>
        <dbReference type="ARBA" id="ARBA00022679"/>
    </source>
</evidence>
<accession>A0A8X8X9P5</accession>
<reference evidence="7" key="2">
    <citation type="submission" date="2020-08" db="EMBL/GenBank/DDBJ databases">
        <title>Plant Genome Project.</title>
        <authorList>
            <person name="Zhang R.-G."/>
        </authorList>
    </citation>
    <scope>NUCLEOTIDE SEQUENCE</scope>
    <source>
        <strain evidence="7">Huo1</strain>
        <tissue evidence="7">Leaf</tissue>
    </source>
</reference>
<keyword evidence="4 5" id="KW-0808">Transferase</keyword>
<dbReference type="InterPro" id="IPR001503">
    <property type="entry name" value="Glyco_trans_10"/>
</dbReference>